<evidence type="ECO:0000313" key="2">
    <source>
        <dbReference type="EMBL" id="MTD95242.1"/>
    </source>
</evidence>
<dbReference type="Proteomes" id="UP000440694">
    <property type="component" value="Unassembled WGS sequence"/>
</dbReference>
<reference evidence="2 3" key="1">
    <citation type="submission" date="2019-11" db="EMBL/GenBank/DDBJ databases">
        <title>Identification of a novel strain.</title>
        <authorList>
            <person name="Xu Q."/>
            <person name="Wang G."/>
        </authorList>
    </citation>
    <scope>NUCLEOTIDE SEQUENCE [LARGE SCALE GENOMIC DNA]</scope>
    <source>
        <strain evidence="3">xq</strain>
    </source>
</reference>
<accession>A0A6I3KNB0</accession>
<evidence type="ECO:0000256" key="1">
    <source>
        <dbReference type="SAM" id="Phobius"/>
    </source>
</evidence>
<feature type="transmembrane region" description="Helical" evidence="1">
    <location>
        <begin position="68"/>
        <end position="85"/>
    </location>
</feature>
<name>A0A6I3KNB0_9HYPH</name>
<sequence length="88" mass="9093">MGALGTFLLLVLFGAAVGFAMIRYGHNWIGRQVAGATTGGEITYALVGIAGSFMGYHIASILGIGSELLAYILAVGGAALTIYLWQGR</sequence>
<protein>
    <submittedName>
        <fullName evidence="2">Transglycosylase</fullName>
    </submittedName>
</protein>
<keyword evidence="1" id="KW-0812">Transmembrane</keyword>
<dbReference type="RefSeq" id="WP_154739805.1">
    <property type="nucleotide sequence ID" value="NZ_WMBQ01000002.1"/>
</dbReference>
<dbReference type="AlphaFoldDB" id="A0A6I3KNB0"/>
<keyword evidence="3" id="KW-1185">Reference proteome</keyword>
<feature type="transmembrane region" description="Helical" evidence="1">
    <location>
        <begin position="42"/>
        <end position="61"/>
    </location>
</feature>
<evidence type="ECO:0000313" key="3">
    <source>
        <dbReference type="Proteomes" id="UP000440694"/>
    </source>
</evidence>
<gene>
    <name evidence="2" type="ORF">GIW81_12960</name>
</gene>
<keyword evidence="1" id="KW-0472">Membrane</keyword>
<dbReference type="EMBL" id="WMBQ01000002">
    <property type="protein sequence ID" value="MTD95242.1"/>
    <property type="molecule type" value="Genomic_DNA"/>
</dbReference>
<proteinExistence type="predicted"/>
<comment type="caution">
    <text evidence="2">The sequence shown here is derived from an EMBL/GenBank/DDBJ whole genome shotgun (WGS) entry which is preliminary data.</text>
</comment>
<keyword evidence="1" id="KW-1133">Transmembrane helix</keyword>
<organism evidence="2 3">
    <name type="scientific">Hyphomicrobium album</name>
    <dbReference type="NCBI Taxonomy" id="2665159"/>
    <lineage>
        <taxon>Bacteria</taxon>
        <taxon>Pseudomonadati</taxon>
        <taxon>Pseudomonadota</taxon>
        <taxon>Alphaproteobacteria</taxon>
        <taxon>Hyphomicrobiales</taxon>
        <taxon>Hyphomicrobiaceae</taxon>
        <taxon>Hyphomicrobium</taxon>
    </lineage>
</organism>